<dbReference type="STRING" id="1503925.TH53_19725"/>
<dbReference type="AlphaFoldDB" id="A0A0D0GHG1"/>
<comment type="caution">
    <text evidence="1">The sequence shown here is derived from an EMBL/GenBank/DDBJ whole genome shotgun (WGS) entry which is preliminary data.</text>
</comment>
<proteinExistence type="predicted"/>
<dbReference type="RefSeq" id="WP_041884613.1">
    <property type="nucleotide sequence ID" value="NZ_CP157278.1"/>
</dbReference>
<reference evidence="1 2" key="1">
    <citation type="submission" date="2015-01" db="EMBL/GenBank/DDBJ databases">
        <title>Draft genome sequence of Pedobacter sp. NL19 isolated from sludge of an effluent treatment pond in an abandoned uranium mine.</title>
        <authorList>
            <person name="Santos T."/>
            <person name="Caetano T."/>
            <person name="Covas C."/>
            <person name="Cruz A."/>
            <person name="Mendo S."/>
        </authorList>
    </citation>
    <scope>NUCLEOTIDE SEQUENCE [LARGE SCALE GENOMIC DNA]</scope>
    <source>
        <strain evidence="1 2">NL19</strain>
    </source>
</reference>
<accession>A0A0D0GHG1</accession>
<dbReference type="EMBL" id="JXRA01000093">
    <property type="protein sequence ID" value="KIO75570.1"/>
    <property type="molecule type" value="Genomic_DNA"/>
</dbReference>
<keyword evidence="2" id="KW-1185">Reference proteome</keyword>
<gene>
    <name evidence="1" type="ORF">TH53_19725</name>
</gene>
<protein>
    <submittedName>
        <fullName evidence="1">Uncharacterized protein</fullName>
    </submittedName>
</protein>
<organism evidence="1 2">
    <name type="scientific">Pedobacter lusitanus</name>
    <dbReference type="NCBI Taxonomy" id="1503925"/>
    <lineage>
        <taxon>Bacteria</taxon>
        <taxon>Pseudomonadati</taxon>
        <taxon>Bacteroidota</taxon>
        <taxon>Sphingobacteriia</taxon>
        <taxon>Sphingobacteriales</taxon>
        <taxon>Sphingobacteriaceae</taxon>
        <taxon>Pedobacter</taxon>
    </lineage>
</organism>
<dbReference type="Proteomes" id="UP000032049">
    <property type="component" value="Unassembled WGS sequence"/>
</dbReference>
<evidence type="ECO:0000313" key="2">
    <source>
        <dbReference type="Proteomes" id="UP000032049"/>
    </source>
</evidence>
<sequence>MGAQPNDFRYFLTLDNNRTEIIFAPDGWDKDTTVTYKRSEDYFGLIRSLALPLQFVLDGATILRQAFYKYGIEAEVRIEVEVLNKASWQYKPFFRGDIDFSKFEDLKDHVSVTLMESGATRNIKAFEGVKYEYELRGSDIVDIVLPGIGFSEKSTYFFSPTEGRATRRIPAMPIITNGFSSQYVLAQGVDGGDINDDGFNNSNGWFVKGNRPEVINLNIVGRIKGFATKTIVTGGSIQNFTIEIRNDSGSFVQVLYTSPSMGLRDDERVDFDVNINLTFSISNNERLFFYIRPDPNDPPRTLVTFVQEGDITVSYATTSPPSICKGIPAINLYKRIMARITPGTQVESFMLSNNWKNLIFTCGDGIREVGGAKLSIAWKDFYKTFNGLEHAAFGLENGVARLESGAYFARNIEIINISNVKDFKLTAAESFVFNSVKIGYEDGNTDNKDGREEYNSGQIWAMPSTRIQKQQDWISPTRADQFGIEKLRLDYNIIKNTSDTSSDNDVFMVECFKDGDSYRPILGSSYSHIEDLISKDSAYNLNLTPKKNLLRHAPYLRSMLDKLDTRYINFGSGDKNTALLTIKDGVRVKENENIPISSLSGKYFLPYIATFTAKLPVNSMWLIDKMPFGYVSFTWNDVKLKGYILEISVDIAKNTEQEFKLLLTNDNDLQNLV</sequence>
<name>A0A0D0GHG1_9SPHI</name>
<dbReference type="OrthoDB" id="1286096at2"/>
<evidence type="ECO:0000313" key="1">
    <source>
        <dbReference type="EMBL" id="KIO75570.1"/>
    </source>
</evidence>